<evidence type="ECO:0000256" key="4">
    <source>
        <dbReference type="ARBA" id="ARBA00017099"/>
    </source>
</evidence>
<evidence type="ECO:0000256" key="6">
    <source>
        <dbReference type="RuleBase" id="RU364082"/>
    </source>
</evidence>
<dbReference type="Pfam" id="PF04321">
    <property type="entry name" value="RmlD_sub_bind"/>
    <property type="match status" value="1"/>
</dbReference>
<dbReference type="GO" id="GO:0008831">
    <property type="term" value="F:dTDP-4-dehydrorhamnose reductase activity"/>
    <property type="evidence" value="ECO:0007669"/>
    <property type="project" value="UniProtKB-EC"/>
</dbReference>
<comment type="function">
    <text evidence="6">Catalyzes the reduction of dTDP-6-deoxy-L-lyxo-4-hexulose to yield dTDP-L-rhamnose.</text>
</comment>
<dbReference type="InterPro" id="IPR036291">
    <property type="entry name" value="NAD(P)-bd_dom_sf"/>
</dbReference>
<evidence type="ECO:0000256" key="3">
    <source>
        <dbReference type="ARBA" id="ARBA00012929"/>
    </source>
</evidence>
<dbReference type="AlphaFoldDB" id="A0AAP2CH72"/>
<protein>
    <recommendedName>
        <fullName evidence="4 6">dTDP-4-dehydrorhamnose reductase</fullName>
        <ecNumber evidence="3 6">1.1.1.133</ecNumber>
    </recommendedName>
</protein>
<dbReference type="Gene3D" id="3.40.50.720">
    <property type="entry name" value="NAD(P)-binding Rossmann-like Domain"/>
    <property type="match status" value="1"/>
</dbReference>
<comment type="pathway">
    <text evidence="1 6">Carbohydrate biosynthesis; dTDP-L-rhamnose biosynthesis.</text>
</comment>
<gene>
    <name evidence="8" type="ORF">KI659_06695</name>
</gene>
<keyword evidence="6" id="KW-0521">NADP</keyword>
<organism evidence="8 9">
    <name type="scientific">Litoribacter ruber</name>
    <dbReference type="NCBI Taxonomy" id="702568"/>
    <lineage>
        <taxon>Bacteria</taxon>
        <taxon>Pseudomonadati</taxon>
        <taxon>Bacteroidota</taxon>
        <taxon>Cytophagia</taxon>
        <taxon>Cytophagales</taxon>
        <taxon>Cyclobacteriaceae</taxon>
        <taxon>Litoribacter</taxon>
    </lineage>
</organism>
<evidence type="ECO:0000313" key="8">
    <source>
        <dbReference type="EMBL" id="MBS9523705.1"/>
    </source>
</evidence>
<evidence type="ECO:0000259" key="7">
    <source>
        <dbReference type="Pfam" id="PF04321"/>
    </source>
</evidence>
<dbReference type="SUPFAM" id="SSF51735">
    <property type="entry name" value="NAD(P)-binding Rossmann-fold domains"/>
    <property type="match status" value="1"/>
</dbReference>
<dbReference type="CDD" id="cd05254">
    <property type="entry name" value="dTDP_HR_like_SDR_e"/>
    <property type="match status" value="1"/>
</dbReference>
<reference evidence="8 9" key="1">
    <citation type="submission" date="2021-05" db="EMBL/GenBank/DDBJ databases">
        <authorList>
            <person name="Zhang Z.D."/>
            <person name="Osman G."/>
        </authorList>
    </citation>
    <scope>NUCLEOTIDE SEQUENCE [LARGE SCALE GENOMIC DNA]</scope>
    <source>
        <strain evidence="8 9">KCTC 32217</strain>
    </source>
</reference>
<dbReference type="RefSeq" id="WP_213944587.1">
    <property type="nucleotide sequence ID" value="NZ_JAHCMY010000002.1"/>
</dbReference>
<comment type="catalytic activity">
    <reaction evidence="5">
        <text>dTDP-beta-L-rhamnose + NADP(+) = dTDP-4-dehydro-beta-L-rhamnose + NADPH + H(+)</text>
        <dbReference type="Rhea" id="RHEA:21796"/>
        <dbReference type="ChEBI" id="CHEBI:15378"/>
        <dbReference type="ChEBI" id="CHEBI:57510"/>
        <dbReference type="ChEBI" id="CHEBI:57783"/>
        <dbReference type="ChEBI" id="CHEBI:58349"/>
        <dbReference type="ChEBI" id="CHEBI:62830"/>
        <dbReference type="EC" id="1.1.1.133"/>
    </reaction>
</comment>
<dbReference type="Proteomes" id="UP001319104">
    <property type="component" value="Unassembled WGS sequence"/>
</dbReference>
<keyword evidence="9" id="KW-1185">Reference proteome</keyword>
<accession>A0AAP2CH72</accession>
<name>A0AAP2CH72_9BACT</name>
<sequence>MVLNTLTKKVLVTGANGLLGQKLIALLLAQNYVVLATGRGESRLPQDWNCPYSSMEVSDQEAVYDVFDNFKPEVVVHAAAMTQADQCEEDRVGCHLQNVIGTKNIVEACKDHECHLIFLSTDFIFDGKNGPYSENDKPNPANYYGQTKLEGEKLTQMSGLKLWSIVRTVLVYGTMHRGSRSNIILWVKENLEAKKPIKVVSDQWRSPTLVEDLCGGILAIIEKKASGIFNICGPDFLTPYEMACVTADHFHLDKSYMEKVSGDTFTQTAKRPAKTGLILDKAQKELDYRPKSFAEGIGILAKQLKLANS</sequence>
<keyword evidence="6" id="KW-0560">Oxidoreductase</keyword>
<dbReference type="InterPro" id="IPR005913">
    <property type="entry name" value="dTDP_dehydrorham_reduct"/>
</dbReference>
<comment type="similarity">
    <text evidence="2 6">Belongs to the dTDP-4-dehydrorhamnose reductase family.</text>
</comment>
<evidence type="ECO:0000256" key="1">
    <source>
        <dbReference type="ARBA" id="ARBA00004781"/>
    </source>
</evidence>
<feature type="domain" description="RmlD-like substrate binding" evidence="7">
    <location>
        <begin position="9"/>
        <end position="303"/>
    </location>
</feature>
<evidence type="ECO:0000256" key="5">
    <source>
        <dbReference type="ARBA" id="ARBA00048200"/>
    </source>
</evidence>
<proteinExistence type="inferred from homology"/>
<comment type="caution">
    <text evidence="8">The sequence shown here is derived from an EMBL/GenBank/DDBJ whole genome shotgun (WGS) entry which is preliminary data.</text>
</comment>
<dbReference type="EMBL" id="JAHCMY010000002">
    <property type="protein sequence ID" value="MBS9523705.1"/>
    <property type="molecule type" value="Genomic_DNA"/>
</dbReference>
<evidence type="ECO:0000256" key="2">
    <source>
        <dbReference type="ARBA" id="ARBA00010944"/>
    </source>
</evidence>
<evidence type="ECO:0000313" key="9">
    <source>
        <dbReference type="Proteomes" id="UP001319104"/>
    </source>
</evidence>
<dbReference type="EC" id="1.1.1.133" evidence="3 6"/>
<dbReference type="PANTHER" id="PTHR10491">
    <property type="entry name" value="DTDP-4-DEHYDRORHAMNOSE REDUCTASE"/>
    <property type="match status" value="1"/>
</dbReference>
<dbReference type="PANTHER" id="PTHR10491:SF4">
    <property type="entry name" value="METHIONINE ADENOSYLTRANSFERASE 2 SUBUNIT BETA"/>
    <property type="match status" value="1"/>
</dbReference>
<dbReference type="InterPro" id="IPR029903">
    <property type="entry name" value="RmlD-like-bd"/>
</dbReference>